<reference evidence="5 6" key="1">
    <citation type="submission" date="2019-10" db="EMBL/GenBank/DDBJ databases">
        <title>Rudanella paleaurantiibacter sp. nov., isolated from sludge.</title>
        <authorList>
            <person name="Xu S.Q."/>
        </authorList>
    </citation>
    <scope>NUCLEOTIDE SEQUENCE [LARGE SCALE GENOMIC DNA]</scope>
    <source>
        <strain evidence="5 6">HX-22-17</strain>
    </source>
</reference>
<keyword evidence="5" id="KW-0540">Nuclease</keyword>
<dbReference type="Proteomes" id="UP000488299">
    <property type="component" value="Unassembled WGS sequence"/>
</dbReference>
<dbReference type="PANTHER" id="PTHR30408">
    <property type="entry name" value="TYPE-1 RESTRICTION ENZYME ECOKI SPECIFICITY PROTEIN"/>
    <property type="match status" value="1"/>
</dbReference>
<dbReference type="InterPro" id="IPR044946">
    <property type="entry name" value="Restrct_endonuc_typeI_TRD_sf"/>
</dbReference>
<evidence type="ECO:0000256" key="2">
    <source>
        <dbReference type="ARBA" id="ARBA00022747"/>
    </source>
</evidence>
<keyword evidence="3" id="KW-0238">DNA-binding</keyword>
<feature type="domain" description="Type I restriction modification DNA specificity" evidence="4">
    <location>
        <begin position="69"/>
        <end position="183"/>
    </location>
</feature>
<dbReference type="Pfam" id="PF01420">
    <property type="entry name" value="Methylase_S"/>
    <property type="match status" value="2"/>
</dbReference>
<dbReference type="GO" id="GO:0003677">
    <property type="term" value="F:DNA binding"/>
    <property type="evidence" value="ECO:0007669"/>
    <property type="project" value="UniProtKB-KW"/>
</dbReference>
<feature type="domain" description="Type I restriction modification DNA specificity" evidence="4">
    <location>
        <begin position="263"/>
        <end position="413"/>
    </location>
</feature>
<comment type="caution">
    <text evidence="5">The sequence shown here is derived from an EMBL/GenBank/DDBJ whole genome shotgun (WGS) entry which is preliminary data.</text>
</comment>
<keyword evidence="5" id="KW-0255">Endonuclease</keyword>
<accession>A0A7J5U2R0</accession>
<dbReference type="SUPFAM" id="SSF116734">
    <property type="entry name" value="DNA methylase specificity domain"/>
    <property type="match status" value="2"/>
</dbReference>
<organism evidence="5 6">
    <name type="scientific">Rudanella paleaurantiibacter</name>
    <dbReference type="NCBI Taxonomy" id="2614655"/>
    <lineage>
        <taxon>Bacteria</taxon>
        <taxon>Pseudomonadati</taxon>
        <taxon>Bacteroidota</taxon>
        <taxon>Cytophagia</taxon>
        <taxon>Cytophagales</taxon>
        <taxon>Cytophagaceae</taxon>
        <taxon>Rudanella</taxon>
    </lineage>
</organism>
<gene>
    <name evidence="5" type="ORF">F5984_06765</name>
</gene>
<evidence type="ECO:0000313" key="6">
    <source>
        <dbReference type="Proteomes" id="UP000488299"/>
    </source>
</evidence>
<dbReference type="InterPro" id="IPR052021">
    <property type="entry name" value="Type-I_RS_S_subunit"/>
</dbReference>
<comment type="similarity">
    <text evidence="1">Belongs to the type-I restriction system S methylase family.</text>
</comment>
<evidence type="ECO:0000259" key="4">
    <source>
        <dbReference type="Pfam" id="PF01420"/>
    </source>
</evidence>
<keyword evidence="6" id="KW-1185">Reference proteome</keyword>
<evidence type="ECO:0000313" key="5">
    <source>
        <dbReference type="EMBL" id="KAB7731918.1"/>
    </source>
</evidence>
<dbReference type="RefSeq" id="WP_152123497.1">
    <property type="nucleotide sequence ID" value="NZ_WELI01000002.1"/>
</dbReference>
<evidence type="ECO:0000256" key="1">
    <source>
        <dbReference type="ARBA" id="ARBA00010923"/>
    </source>
</evidence>
<keyword evidence="5" id="KW-0378">Hydrolase</keyword>
<dbReference type="PANTHER" id="PTHR30408:SF13">
    <property type="entry name" value="TYPE I RESTRICTION ENZYME HINDI SPECIFICITY SUBUNIT"/>
    <property type="match status" value="1"/>
</dbReference>
<dbReference type="EMBL" id="WELI01000002">
    <property type="protein sequence ID" value="KAB7731918.1"/>
    <property type="molecule type" value="Genomic_DNA"/>
</dbReference>
<protein>
    <submittedName>
        <fullName evidence="5">Restriction endonuclease subunit S</fullName>
    </submittedName>
</protein>
<dbReference type="AlphaFoldDB" id="A0A7J5U2R0"/>
<dbReference type="Gene3D" id="3.90.220.20">
    <property type="entry name" value="DNA methylase specificity domains"/>
    <property type="match status" value="2"/>
</dbReference>
<dbReference type="GO" id="GO:0004519">
    <property type="term" value="F:endonuclease activity"/>
    <property type="evidence" value="ECO:0007669"/>
    <property type="project" value="UniProtKB-KW"/>
</dbReference>
<dbReference type="GO" id="GO:0009307">
    <property type="term" value="P:DNA restriction-modification system"/>
    <property type="evidence" value="ECO:0007669"/>
    <property type="project" value="UniProtKB-KW"/>
</dbReference>
<evidence type="ECO:0000256" key="3">
    <source>
        <dbReference type="ARBA" id="ARBA00023125"/>
    </source>
</evidence>
<keyword evidence="2" id="KW-0680">Restriction system</keyword>
<sequence>MNGSFPSHWQLLLLEEAMEAIIDYRGKTPIKSDSGVPLITAKIVKNGRIEQPTEFIADELYDSWMVRGLPKQGDIVITTEAPLGEVAQIEDSYVALAQRIVTLRGKSDVLDNDYLLFLMQSEFVQNQLVARASGSTVLGIKQSELRKILLVAPPIDEQIKIGQTLKSITTKIALNRQINQTLEAMAQALFKSWFVDFEPVRARIAALETGEDPTRAAMRAISGKTDAELGTLQTTDPDAYAQLETTASLFPDALVDSELGLVPEGWEVRELSRVTTEIRRGITPKYAIEGGVLVINQKCIRNHAINFSEARRHDDKERGIIGREVAIGDVLINSTGVGTLGRLAPVKYLPERTVIDTHVTVVRANHVINYCYLASFFLTKESQIESSGAGSTGQTELRRQVLEDLKLIIPSKELLELYETQYKPILKLMAKNEQEQIISATLRDTLLPKLLSGEIDLSKLEGIC</sequence>
<dbReference type="InterPro" id="IPR000055">
    <property type="entry name" value="Restrct_endonuc_typeI_TRD"/>
</dbReference>
<proteinExistence type="inferred from homology"/>
<name>A0A7J5U2R0_9BACT</name>